<organism evidence="1 2">
    <name type="scientific">Pseudomonas cedrina</name>
    <dbReference type="NCBI Taxonomy" id="651740"/>
    <lineage>
        <taxon>Bacteria</taxon>
        <taxon>Pseudomonadati</taxon>
        <taxon>Pseudomonadota</taxon>
        <taxon>Gammaproteobacteria</taxon>
        <taxon>Pseudomonadales</taxon>
        <taxon>Pseudomonadaceae</taxon>
        <taxon>Pseudomonas</taxon>
    </lineage>
</organism>
<sequence>MPYDETFVVNPLTRAFAYGNNQTMSDLFDVDGSNLDLGFENLKAAESPVEQQLRVTLQEMWTHYEPYADPDFRQGFARDVDGRFWEMYLGCTLLEAGRTLLPVADRQRKGGQPDLCVLEENRRIWIEAIAPDGGAAGPERIVRPVPINEGGGLIAAPIRQAQLRTSGAFWTKARKISRYIEQGVIAPEDARIVAISASRFGIYVPEHPLPLIMTTLFPIGDAFLTIDRDTGDVIEEGFHVSPLIHRERNPIPRSAFLDERFADISGVIWSRVGLGNLSRQVRPITYVHNPLAQAPLTVNWGVWDREFVTIRQIDNWESTDILAATESL</sequence>
<name>A0ABY0UFT4_PSECE</name>
<dbReference type="Proteomes" id="UP000199576">
    <property type="component" value="Chromosome I"/>
</dbReference>
<proteinExistence type="predicted"/>
<reference evidence="1 2" key="1">
    <citation type="submission" date="2016-10" db="EMBL/GenBank/DDBJ databases">
        <authorList>
            <person name="Varghese N."/>
            <person name="Submissions S."/>
        </authorList>
    </citation>
    <scope>NUCLEOTIDE SEQUENCE [LARGE SCALE GENOMIC DNA]</scope>
    <source>
        <strain evidence="1 2">BS2981</strain>
    </source>
</reference>
<protein>
    <recommendedName>
        <fullName evidence="3">RES domain-containing protein</fullName>
    </recommendedName>
</protein>
<evidence type="ECO:0000313" key="2">
    <source>
        <dbReference type="Proteomes" id="UP000199576"/>
    </source>
</evidence>
<accession>A0ABY0UFT4</accession>
<dbReference type="RefSeq" id="WP_197678459.1">
    <property type="nucleotide sequence ID" value="NZ_LT629753.1"/>
</dbReference>
<evidence type="ECO:0008006" key="3">
    <source>
        <dbReference type="Google" id="ProtNLM"/>
    </source>
</evidence>
<evidence type="ECO:0000313" key="1">
    <source>
        <dbReference type="EMBL" id="SDS61164.1"/>
    </source>
</evidence>
<dbReference type="EMBL" id="LT629753">
    <property type="protein sequence ID" value="SDS61164.1"/>
    <property type="molecule type" value="Genomic_DNA"/>
</dbReference>
<gene>
    <name evidence="1" type="ORF">SAMN04490182_1945</name>
</gene>
<keyword evidence="2" id="KW-1185">Reference proteome</keyword>